<evidence type="ECO:0000313" key="2">
    <source>
        <dbReference type="Proteomes" id="UP001596087"/>
    </source>
</evidence>
<organism evidence="1 2">
    <name type="scientific">Nocardioides taihuensis</name>
    <dbReference type="NCBI Taxonomy" id="1835606"/>
    <lineage>
        <taxon>Bacteria</taxon>
        <taxon>Bacillati</taxon>
        <taxon>Actinomycetota</taxon>
        <taxon>Actinomycetes</taxon>
        <taxon>Propionibacteriales</taxon>
        <taxon>Nocardioidaceae</taxon>
        <taxon>Nocardioides</taxon>
    </lineage>
</organism>
<keyword evidence="2" id="KW-1185">Reference proteome</keyword>
<name>A0ABW0BLT1_9ACTN</name>
<proteinExistence type="predicted"/>
<reference evidence="2" key="1">
    <citation type="journal article" date="2019" name="Int. J. Syst. Evol. Microbiol.">
        <title>The Global Catalogue of Microorganisms (GCM) 10K type strain sequencing project: providing services to taxonomists for standard genome sequencing and annotation.</title>
        <authorList>
            <consortium name="The Broad Institute Genomics Platform"/>
            <consortium name="The Broad Institute Genome Sequencing Center for Infectious Disease"/>
            <person name="Wu L."/>
            <person name="Ma J."/>
        </authorList>
    </citation>
    <scope>NUCLEOTIDE SEQUENCE [LARGE SCALE GENOMIC DNA]</scope>
    <source>
        <strain evidence="2">DFY41</strain>
    </source>
</reference>
<sequence length="313" mass="34236">MEFVLNGRSHSLGAATVRARASRVEPEPIRTHWVEIDGRRFPPKQAFRVATGLHKEPFISHFAIRLFQRLGFQTSEIPGAGDGASALMGRVDDVSAVGRSDESAVEAFRQLDSFMSTNALTSTLTRLESSLVGADQSECSRVTVESGFDEDLVDAALVVRERVGMLDTLIHAAVITQTLPLVLEEGEQVLKRPSLGAGNDPDRVFDLETNLRVAEFKLSSWKGSDGMRQRGLFADVVGLSMDESGRRRQVFVVGQLPVRFLTQSKRNAAKTLSKAALRLRTPAGMADEMTVAEFTRQAGIEVVDLTTLLPGLR</sequence>
<accession>A0ABW0BLT1</accession>
<dbReference type="Proteomes" id="UP001596087">
    <property type="component" value="Unassembled WGS sequence"/>
</dbReference>
<protein>
    <submittedName>
        <fullName evidence="1">Uncharacterized protein</fullName>
    </submittedName>
</protein>
<dbReference type="RefSeq" id="WP_302709457.1">
    <property type="nucleotide sequence ID" value="NZ_JBHSKD010000023.1"/>
</dbReference>
<dbReference type="EMBL" id="JBHSKD010000023">
    <property type="protein sequence ID" value="MFC5178249.1"/>
    <property type="molecule type" value="Genomic_DNA"/>
</dbReference>
<evidence type="ECO:0000313" key="1">
    <source>
        <dbReference type="EMBL" id="MFC5178249.1"/>
    </source>
</evidence>
<comment type="caution">
    <text evidence="1">The sequence shown here is derived from an EMBL/GenBank/DDBJ whole genome shotgun (WGS) entry which is preliminary data.</text>
</comment>
<gene>
    <name evidence="1" type="ORF">ACFPGP_16340</name>
</gene>